<organism evidence="2 3">
    <name type="scientific">Clostridium aciditolerans</name>
    <dbReference type="NCBI Taxonomy" id="339861"/>
    <lineage>
        <taxon>Bacteria</taxon>
        <taxon>Bacillati</taxon>
        <taxon>Bacillota</taxon>
        <taxon>Clostridia</taxon>
        <taxon>Eubacteriales</taxon>
        <taxon>Clostridiaceae</taxon>
        <taxon>Clostridium</taxon>
    </lineage>
</organism>
<comment type="caution">
    <text evidence="2">The sequence shown here is derived from an EMBL/GenBank/DDBJ whole genome shotgun (WGS) entry which is preliminary data.</text>
</comment>
<keyword evidence="1" id="KW-0812">Transmembrane</keyword>
<dbReference type="AlphaFoldDB" id="A0A934HTN5"/>
<dbReference type="PANTHER" id="PTHR12993">
    <property type="entry name" value="N-ACETYLGLUCOSAMINYL-PHOSPHATIDYLINOSITOL DE-N-ACETYLASE-RELATED"/>
    <property type="match status" value="1"/>
</dbReference>
<dbReference type="SUPFAM" id="SSF102588">
    <property type="entry name" value="LmbE-like"/>
    <property type="match status" value="1"/>
</dbReference>
<dbReference type="InterPro" id="IPR024078">
    <property type="entry name" value="LmbE-like_dom_sf"/>
</dbReference>
<dbReference type="Gene3D" id="3.40.50.10320">
    <property type="entry name" value="LmbE-like"/>
    <property type="match status" value="1"/>
</dbReference>
<reference evidence="2" key="1">
    <citation type="submission" date="2020-12" db="EMBL/GenBank/DDBJ databases">
        <title>Clostridium thailandense sp. nov., a novel acetogenic bacterium isolated from peat land soil in Thailand.</title>
        <authorList>
            <person name="Chaikitkaew S."/>
            <person name="Birkeland N.K."/>
        </authorList>
    </citation>
    <scope>NUCLEOTIDE SEQUENCE</scope>
    <source>
        <strain evidence="2">DSM 17425</strain>
    </source>
</reference>
<evidence type="ECO:0000313" key="2">
    <source>
        <dbReference type="EMBL" id="MBI6874115.1"/>
    </source>
</evidence>
<evidence type="ECO:0000256" key="1">
    <source>
        <dbReference type="SAM" id="Phobius"/>
    </source>
</evidence>
<evidence type="ECO:0000313" key="3">
    <source>
        <dbReference type="Proteomes" id="UP000622687"/>
    </source>
</evidence>
<sequence length="472" mass="53945">MKIGKLARRVITILAIVITACVIIFFSREFISNYFVRFNMSSMQLPEKGSKVIVFSPHNDDEVLGAGEFIKKSIENGAEVKVVLITNGDGFKSAVQLDYLNPFPKQSDFVKFGYTRQQESIDALKRLGLPEENIIFLGYPDGGMAYLWNYNWDKSNPYTSSFTQSNKSPYSNSYTKDVTYAGENVVADMTKIIREYKPNYIVMPHPNDRHPDHWAVNAFVEYTLTAMNYTPKKLWLYLVHRGDWPTPLERNTSLYLVPPKKLIGIGTNWYALDMNNNDIEEKAQAIQDYKTQFRALKPLITAFERKNELLGEYPNFNSIKNVRNDNEIKPEERNKIITDPLQDTLTLEISRNADITGVYAEVSKENNLHIFLEADSEIEELTTYDVNAILFNKDKTSRLSLKIKDNKMVAENNSSISITNIEGANHSISGKFIHIIIPGKSLGEFNHMFINATTSVGEHMLDKTAWRMVDVK</sequence>
<keyword evidence="1" id="KW-0472">Membrane</keyword>
<dbReference type="GO" id="GO:0016811">
    <property type="term" value="F:hydrolase activity, acting on carbon-nitrogen (but not peptide) bonds, in linear amides"/>
    <property type="evidence" value="ECO:0007669"/>
    <property type="project" value="TreeGrafter"/>
</dbReference>
<dbReference type="Proteomes" id="UP000622687">
    <property type="component" value="Unassembled WGS sequence"/>
</dbReference>
<dbReference type="Pfam" id="PF02585">
    <property type="entry name" value="PIG-L"/>
    <property type="match status" value="1"/>
</dbReference>
<keyword evidence="1" id="KW-1133">Transmembrane helix</keyword>
<dbReference type="PROSITE" id="PS51257">
    <property type="entry name" value="PROKAR_LIPOPROTEIN"/>
    <property type="match status" value="1"/>
</dbReference>
<keyword evidence="3" id="KW-1185">Reference proteome</keyword>
<gene>
    <name evidence="2" type="ORF">I6U51_15640</name>
</gene>
<proteinExistence type="predicted"/>
<dbReference type="RefSeq" id="WP_211143520.1">
    <property type="nucleotide sequence ID" value="NZ_JAEEGB010000018.1"/>
</dbReference>
<dbReference type="InterPro" id="IPR003737">
    <property type="entry name" value="GlcNAc_PI_deacetylase-related"/>
</dbReference>
<dbReference type="PANTHER" id="PTHR12993:SF11">
    <property type="entry name" value="N-ACETYLGLUCOSAMINYL-PHOSPHATIDYLINOSITOL DE-N-ACETYLASE"/>
    <property type="match status" value="1"/>
</dbReference>
<feature type="transmembrane region" description="Helical" evidence="1">
    <location>
        <begin position="12"/>
        <end position="31"/>
    </location>
</feature>
<accession>A0A934HTN5</accession>
<protein>
    <submittedName>
        <fullName evidence="2">PIG-L family deacetylase</fullName>
    </submittedName>
</protein>
<dbReference type="EMBL" id="JAEEGB010000018">
    <property type="protein sequence ID" value="MBI6874115.1"/>
    <property type="molecule type" value="Genomic_DNA"/>
</dbReference>
<name>A0A934HTN5_9CLOT</name>